<dbReference type="InterPro" id="IPR029787">
    <property type="entry name" value="Nucleotide_cyclase"/>
</dbReference>
<evidence type="ECO:0000256" key="2">
    <source>
        <dbReference type="ARBA" id="ARBA00034247"/>
    </source>
</evidence>
<reference evidence="7" key="1">
    <citation type="submission" date="2021-05" db="EMBL/GenBank/DDBJ databases">
        <title>Molecular characterization for Shewanella algae harboring chromosomal blaOXA-55-like strains isolated from clinical and environment sample.</title>
        <authorList>
            <person name="Ohama Y."/>
            <person name="Aoki K."/>
            <person name="Harada S."/>
            <person name="Moriya K."/>
            <person name="Ishii Y."/>
            <person name="Tateda K."/>
        </authorList>
    </citation>
    <scope>NUCLEOTIDE SEQUENCE</scope>
    <source>
        <strain evidence="7">JCM 11563</strain>
    </source>
</reference>
<dbReference type="NCBIfam" id="TIGR00254">
    <property type="entry name" value="GGDEF"/>
    <property type="match status" value="1"/>
</dbReference>
<evidence type="ECO:0000313" key="7">
    <source>
        <dbReference type="EMBL" id="GIU41393.1"/>
    </source>
</evidence>
<dbReference type="EMBL" id="BPEY01000006">
    <property type="protein sequence ID" value="GIU41393.1"/>
    <property type="molecule type" value="Genomic_DNA"/>
</dbReference>
<keyword evidence="3" id="KW-0175">Coiled coil</keyword>
<comment type="caution">
    <text evidence="7">The sequence shown here is derived from an EMBL/GenBank/DDBJ whole genome shotgun (WGS) entry which is preliminary data.</text>
</comment>
<evidence type="ECO:0000256" key="1">
    <source>
        <dbReference type="ARBA" id="ARBA00012528"/>
    </source>
</evidence>
<keyword evidence="4" id="KW-1133">Transmembrane helix</keyword>
<dbReference type="PANTHER" id="PTHR45138:SF9">
    <property type="entry name" value="DIGUANYLATE CYCLASE DGCM-RELATED"/>
    <property type="match status" value="1"/>
</dbReference>
<dbReference type="SUPFAM" id="SSF48452">
    <property type="entry name" value="TPR-like"/>
    <property type="match status" value="2"/>
</dbReference>
<dbReference type="InterPro" id="IPR011990">
    <property type="entry name" value="TPR-like_helical_dom_sf"/>
</dbReference>
<proteinExistence type="predicted"/>
<keyword evidence="4" id="KW-0812">Transmembrane</keyword>
<feature type="signal peptide" evidence="5">
    <location>
        <begin position="1"/>
        <end position="27"/>
    </location>
</feature>
<dbReference type="CDD" id="cd01949">
    <property type="entry name" value="GGDEF"/>
    <property type="match status" value="1"/>
</dbReference>
<sequence length="604" mass="67756">MRVIIKHLGLVRTLTLIILLVTFSASAQDATDRLLVTADKLRSSDPTEFNTALKELSVHTSSMNTDQLYYFKYLRAYKLSFQGEFTKAVELYKEITNSQAESTLRFRANLSIVNSYAISKNWADGLTHLAINLDILPQITEPEFQELGLLIAAMFYNQLGQYELGLKYANRLGSQLSQGRNYCLAKQLALESQFKLGQLNEDSPQIAQGLQACQQSNEVVMESAIYSYLAELYLDNNQPLQAIATLEKQLVAIEQTKYAPILAQYYALLADSYFQTQSYSLASDFASKATSQTQNIANSKPEVTAYNILFQIAKSRGEHQQALAYHQEYAAADKAYLDEVKTKHLAFQLAQHQATEQKNQIKLLDDQNRLLRLEQKLSRSETENNRLFISLLTVSILLLAGMVYKSRTTQKRLKLLAEYDALTKVHNRGHFTQQALNAIDYCSKNQQAASCILFDLDKFKSINDTYGHATGDWVLKQVAQVCQAHSRKSDLFARLGGEEFCIFLPSCDVNTAAQLAEEYRKLIAAIDSNGSGFEFAISASFGVTDFSLSGTNLDKMIADSDHAMYVSKKTGRNRVTIFSDGIAEFKRNKQANSAMGSQTTETRV</sequence>
<feature type="transmembrane region" description="Helical" evidence="4">
    <location>
        <begin position="387"/>
        <end position="404"/>
    </location>
</feature>
<accession>A0ABQ4P1K9</accession>
<dbReference type="InterPro" id="IPR050469">
    <property type="entry name" value="Diguanylate_Cyclase"/>
</dbReference>
<comment type="catalytic activity">
    <reaction evidence="2">
        <text>2 GTP = 3',3'-c-di-GMP + 2 diphosphate</text>
        <dbReference type="Rhea" id="RHEA:24898"/>
        <dbReference type="ChEBI" id="CHEBI:33019"/>
        <dbReference type="ChEBI" id="CHEBI:37565"/>
        <dbReference type="ChEBI" id="CHEBI:58805"/>
        <dbReference type="EC" id="2.7.7.65"/>
    </reaction>
</comment>
<organism evidence="7 8">
    <name type="scientific">Shewanella sairae</name>
    <dbReference type="NCBI Taxonomy" id="190310"/>
    <lineage>
        <taxon>Bacteria</taxon>
        <taxon>Pseudomonadati</taxon>
        <taxon>Pseudomonadota</taxon>
        <taxon>Gammaproteobacteria</taxon>
        <taxon>Alteromonadales</taxon>
        <taxon>Shewanellaceae</taxon>
        <taxon>Shewanella</taxon>
    </lineage>
</organism>
<feature type="domain" description="GGDEF" evidence="6">
    <location>
        <begin position="447"/>
        <end position="580"/>
    </location>
</feature>
<dbReference type="Pfam" id="PF00990">
    <property type="entry name" value="GGDEF"/>
    <property type="match status" value="1"/>
</dbReference>
<feature type="coiled-coil region" evidence="3">
    <location>
        <begin position="354"/>
        <end position="383"/>
    </location>
</feature>
<gene>
    <name evidence="7" type="ORF">TUM4438_05470</name>
</gene>
<dbReference type="Proteomes" id="UP000887104">
    <property type="component" value="Unassembled WGS sequence"/>
</dbReference>
<keyword evidence="5" id="KW-0732">Signal</keyword>
<evidence type="ECO:0000256" key="4">
    <source>
        <dbReference type="SAM" id="Phobius"/>
    </source>
</evidence>
<feature type="chain" id="PRO_5046187239" description="diguanylate cyclase" evidence="5">
    <location>
        <begin position="28"/>
        <end position="604"/>
    </location>
</feature>
<dbReference type="PANTHER" id="PTHR45138">
    <property type="entry name" value="REGULATORY COMPONENTS OF SENSORY TRANSDUCTION SYSTEM"/>
    <property type="match status" value="1"/>
</dbReference>
<keyword evidence="4" id="KW-0472">Membrane</keyword>
<dbReference type="EC" id="2.7.7.65" evidence="1"/>
<dbReference type="InterPro" id="IPR043128">
    <property type="entry name" value="Rev_trsase/Diguanyl_cyclase"/>
</dbReference>
<keyword evidence="8" id="KW-1185">Reference proteome</keyword>
<evidence type="ECO:0000259" key="6">
    <source>
        <dbReference type="PROSITE" id="PS50887"/>
    </source>
</evidence>
<dbReference type="InterPro" id="IPR000160">
    <property type="entry name" value="GGDEF_dom"/>
</dbReference>
<dbReference type="Gene3D" id="1.25.40.10">
    <property type="entry name" value="Tetratricopeptide repeat domain"/>
    <property type="match status" value="1"/>
</dbReference>
<evidence type="ECO:0000313" key="8">
    <source>
        <dbReference type="Proteomes" id="UP000887104"/>
    </source>
</evidence>
<dbReference type="Gene3D" id="3.30.70.270">
    <property type="match status" value="1"/>
</dbReference>
<name>A0ABQ4P1K9_9GAMM</name>
<evidence type="ECO:0000256" key="5">
    <source>
        <dbReference type="SAM" id="SignalP"/>
    </source>
</evidence>
<dbReference type="SUPFAM" id="SSF55073">
    <property type="entry name" value="Nucleotide cyclase"/>
    <property type="match status" value="1"/>
</dbReference>
<evidence type="ECO:0000256" key="3">
    <source>
        <dbReference type="SAM" id="Coils"/>
    </source>
</evidence>
<protein>
    <recommendedName>
        <fullName evidence="1">diguanylate cyclase</fullName>
        <ecNumber evidence="1">2.7.7.65</ecNumber>
    </recommendedName>
</protein>
<dbReference type="SMART" id="SM00267">
    <property type="entry name" value="GGDEF"/>
    <property type="match status" value="1"/>
</dbReference>
<dbReference type="PROSITE" id="PS50887">
    <property type="entry name" value="GGDEF"/>
    <property type="match status" value="1"/>
</dbReference>